<comment type="caution">
    <text evidence="1">The sequence shown here is derived from an EMBL/GenBank/DDBJ whole genome shotgun (WGS) entry which is preliminary data.</text>
</comment>
<dbReference type="AlphaFoldDB" id="A0A412XW26"/>
<evidence type="ECO:0000313" key="1">
    <source>
        <dbReference type="EMBL" id="RGV49365.1"/>
    </source>
</evidence>
<gene>
    <name evidence="1" type="ORF">DWW08_18960</name>
</gene>
<reference evidence="1 2" key="1">
    <citation type="submission" date="2018-08" db="EMBL/GenBank/DDBJ databases">
        <title>A genome reference for cultivated species of the human gut microbiota.</title>
        <authorList>
            <person name="Zou Y."/>
            <person name="Xue W."/>
            <person name="Luo G."/>
        </authorList>
    </citation>
    <scope>NUCLEOTIDE SEQUENCE [LARGE SCALE GENOMIC DNA]</scope>
    <source>
        <strain evidence="1 2">AF14-26</strain>
    </source>
</reference>
<evidence type="ECO:0000313" key="2">
    <source>
        <dbReference type="Proteomes" id="UP000286270"/>
    </source>
</evidence>
<organism evidence="1 2">
    <name type="scientific">Bacteroides fragilis</name>
    <dbReference type="NCBI Taxonomy" id="817"/>
    <lineage>
        <taxon>Bacteria</taxon>
        <taxon>Pseudomonadati</taxon>
        <taxon>Bacteroidota</taxon>
        <taxon>Bacteroidia</taxon>
        <taxon>Bacteroidales</taxon>
        <taxon>Bacteroidaceae</taxon>
        <taxon>Bacteroides</taxon>
    </lineage>
</organism>
<proteinExistence type="predicted"/>
<accession>A0A412XW26</accession>
<name>A0A412XW26_BACFG</name>
<dbReference type="EMBL" id="QRZH01000020">
    <property type="protein sequence ID" value="RGV49365.1"/>
    <property type="molecule type" value="Genomic_DNA"/>
</dbReference>
<sequence>MSKRINNWSEYWQRYDTLCSNIKSENNQLAEQLINAKLHVNGLTDGWYDFLNLFKELIFKNADTLSSDCKVQADILITQLEKALVPQNRYGGMTVNERLVIANKMDEFDNAIDNKDTLRIIEILKSVELTDDNINAILKSFKMSAIK</sequence>
<dbReference type="RefSeq" id="WP_122143357.1">
    <property type="nucleotide sequence ID" value="NZ_JAFKPL010000001.1"/>
</dbReference>
<dbReference type="Proteomes" id="UP000286270">
    <property type="component" value="Unassembled WGS sequence"/>
</dbReference>
<protein>
    <submittedName>
        <fullName evidence="1">Uncharacterized protein</fullName>
    </submittedName>
</protein>